<evidence type="ECO:0000259" key="21">
    <source>
        <dbReference type="PROSITE" id="PS51007"/>
    </source>
</evidence>
<dbReference type="NCBIfam" id="TIGR00782">
    <property type="entry name" value="ccoP"/>
    <property type="match status" value="1"/>
</dbReference>
<keyword evidence="12 19" id="KW-0375">Hydrogen ion transport</keyword>
<evidence type="ECO:0000256" key="19">
    <source>
        <dbReference type="PIRNR" id="PIRNR000006"/>
    </source>
</evidence>
<dbReference type="InterPro" id="IPR032858">
    <property type="entry name" value="CcoP_N"/>
</dbReference>
<dbReference type="Proteomes" id="UP001589943">
    <property type="component" value="Unassembled WGS sequence"/>
</dbReference>
<dbReference type="PRINTS" id="PR00605">
    <property type="entry name" value="CYTCHROMECIC"/>
</dbReference>
<evidence type="ECO:0000256" key="15">
    <source>
        <dbReference type="ARBA" id="ARBA00023002"/>
    </source>
</evidence>
<evidence type="ECO:0000256" key="18">
    <source>
        <dbReference type="ARBA" id="ARBA00023136"/>
    </source>
</evidence>
<feature type="domain" description="Cytochrome c" evidence="21">
    <location>
        <begin position="205"/>
        <end position="286"/>
    </location>
</feature>
<dbReference type="Gene3D" id="1.10.760.10">
    <property type="entry name" value="Cytochrome c-like domain"/>
    <property type="match status" value="2"/>
</dbReference>
<evidence type="ECO:0000256" key="20">
    <source>
        <dbReference type="SAM" id="Phobius"/>
    </source>
</evidence>
<gene>
    <name evidence="22" type="primary">ccoP</name>
    <name evidence="22" type="ORF">ACFFF7_13700</name>
</gene>
<keyword evidence="16 19" id="KW-0408">Iron</keyword>
<keyword evidence="11" id="KW-0677">Repeat</keyword>
<dbReference type="InterPro" id="IPR008168">
    <property type="entry name" value="Cyt_C_IC"/>
</dbReference>
<dbReference type="PANTHER" id="PTHR33751:SF1">
    <property type="entry name" value="CBB3-TYPE CYTOCHROME C OXIDASE SUBUNIT FIXP"/>
    <property type="match status" value="1"/>
</dbReference>
<comment type="caution">
    <text evidence="22">The sequence shown here is derived from an EMBL/GenBank/DDBJ whole genome shotgun (WGS) entry which is preliminary data.</text>
</comment>
<evidence type="ECO:0000256" key="3">
    <source>
        <dbReference type="ARBA" id="ARBA00006113"/>
    </source>
</evidence>
<keyword evidence="6 19" id="KW-0997">Cell inner membrane</keyword>
<protein>
    <recommendedName>
        <fullName evidence="19">Cbb3-type cytochrome c oxidase subunit</fullName>
    </recommendedName>
</protein>
<keyword evidence="7 19" id="KW-0349">Heme</keyword>
<evidence type="ECO:0000256" key="6">
    <source>
        <dbReference type="ARBA" id="ARBA00022519"/>
    </source>
</evidence>
<comment type="cofactor">
    <cofactor evidence="19">
        <name>heme c</name>
        <dbReference type="ChEBI" id="CHEBI:61717"/>
    </cofactor>
    <text evidence="19">Binds 2 heme C groups per subunit.</text>
</comment>
<dbReference type="InterPro" id="IPR050597">
    <property type="entry name" value="Cytochrome_c_Oxidase_Subunit"/>
</dbReference>
<evidence type="ECO:0000313" key="22">
    <source>
        <dbReference type="EMBL" id="MFC0590459.1"/>
    </source>
</evidence>
<evidence type="ECO:0000256" key="16">
    <source>
        <dbReference type="ARBA" id="ARBA00023004"/>
    </source>
</evidence>
<proteinExistence type="inferred from homology"/>
<evidence type="ECO:0000256" key="5">
    <source>
        <dbReference type="ARBA" id="ARBA00022475"/>
    </source>
</evidence>
<evidence type="ECO:0000256" key="12">
    <source>
        <dbReference type="ARBA" id="ARBA00022781"/>
    </source>
</evidence>
<feature type="transmembrane region" description="Helical" evidence="20">
    <location>
        <begin position="32"/>
        <end position="54"/>
    </location>
</feature>
<dbReference type="Gene3D" id="6.10.280.130">
    <property type="match status" value="1"/>
</dbReference>
<dbReference type="PANTHER" id="PTHR33751">
    <property type="entry name" value="CBB3-TYPE CYTOCHROME C OXIDASE SUBUNIT FIXP"/>
    <property type="match status" value="1"/>
</dbReference>
<keyword evidence="10 19" id="KW-0479">Metal-binding</keyword>
<name>A0ABV6PKV5_9SPHN</name>
<evidence type="ECO:0000256" key="17">
    <source>
        <dbReference type="ARBA" id="ARBA00023065"/>
    </source>
</evidence>
<keyword evidence="9 20" id="KW-0812">Transmembrane</keyword>
<evidence type="ECO:0000256" key="7">
    <source>
        <dbReference type="ARBA" id="ARBA00022617"/>
    </source>
</evidence>
<comment type="similarity">
    <text evidence="3 19">Belongs to the CcoP / FixP family.</text>
</comment>
<keyword evidence="4 19" id="KW-0813">Transport</keyword>
<dbReference type="InterPro" id="IPR036909">
    <property type="entry name" value="Cyt_c-like_dom_sf"/>
</dbReference>
<accession>A0ABV6PKV5</accession>
<comment type="subcellular location">
    <subcellularLocation>
        <location evidence="1 19">Cell inner membrane</location>
    </subcellularLocation>
</comment>
<evidence type="ECO:0000313" key="23">
    <source>
        <dbReference type="Proteomes" id="UP001589943"/>
    </source>
</evidence>
<dbReference type="PIRSF" id="PIRSF000006">
    <property type="entry name" value="Cbb3-Cox_fixP"/>
    <property type="match status" value="1"/>
</dbReference>
<comment type="subunit">
    <text evidence="19">Component of the cbb3-type cytochrome c oxidase.</text>
</comment>
<comment type="pathway">
    <text evidence="2 19">Energy metabolism; oxidative phosphorylation.</text>
</comment>
<organism evidence="22 23">
    <name type="scientific">Novosphingobium aquiterrae</name>
    <dbReference type="NCBI Taxonomy" id="624388"/>
    <lineage>
        <taxon>Bacteria</taxon>
        <taxon>Pseudomonadati</taxon>
        <taxon>Pseudomonadota</taxon>
        <taxon>Alphaproteobacteria</taxon>
        <taxon>Sphingomonadales</taxon>
        <taxon>Sphingomonadaceae</taxon>
        <taxon>Novosphingobium</taxon>
    </lineage>
</organism>
<evidence type="ECO:0000256" key="1">
    <source>
        <dbReference type="ARBA" id="ARBA00004533"/>
    </source>
</evidence>
<keyword evidence="18 19" id="KW-0472">Membrane</keyword>
<sequence length="308" mass="31777">MANKKIDDATGIETVGHEWDGIEELNNPLPRWWVIVFALTVVFSLGYVVVYPAIPLANAGTQGIWGWTSRGQLDAEMAAAKASRAASDAQIAALPLDQIAANKDLLGKALAGGHAAFQQNCVQCHGTGAAGSLGYPNLNDDDWLWGGNLAEIHQTLLHGIRQPGDGETRTSLMPSFGKDAILTPAQVGNVADYVLTLSGSGPVNSSSQAGAALFAANCVACHGPAGKGMRQFGAPNLTDKIWLYGGSKTQVAASVTNAHAGVMPAWGGRLDPVTVKMLALYVHSLGGGEDFAATPAAPAAAESGNAQP</sequence>
<evidence type="ECO:0000256" key="11">
    <source>
        <dbReference type="ARBA" id="ARBA00022737"/>
    </source>
</evidence>
<feature type="domain" description="Cytochrome c" evidence="21">
    <location>
        <begin position="108"/>
        <end position="198"/>
    </location>
</feature>
<keyword evidence="14 20" id="KW-1133">Transmembrane helix</keyword>
<evidence type="ECO:0000256" key="2">
    <source>
        <dbReference type="ARBA" id="ARBA00004673"/>
    </source>
</evidence>
<dbReference type="PROSITE" id="PS51007">
    <property type="entry name" value="CYTC"/>
    <property type="match status" value="2"/>
</dbReference>
<dbReference type="SUPFAM" id="SSF46626">
    <property type="entry name" value="Cytochrome c"/>
    <property type="match status" value="2"/>
</dbReference>
<dbReference type="RefSeq" id="WP_379481918.1">
    <property type="nucleotide sequence ID" value="NZ_JBHLTL010000011.1"/>
</dbReference>
<keyword evidence="8 19" id="KW-0679">Respiratory chain</keyword>
<reference evidence="22 23" key="1">
    <citation type="submission" date="2024-09" db="EMBL/GenBank/DDBJ databases">
        <authorList>
            <person name="Sun Q."/>
            <person name="Mori K."/>
        </authorList>
    </citation>
    <scope>NUCLEOTIDE SEQUENCE [LARGE SCALE GENOMIC DNA]</scope>
    <source>
        <strain evidence="22 23">NCAIM B.02537</strain>
    </source>
</reference>
<keyword evidence="17 19" id="KW-0406">Ion transport</keyword>
<evidence type="ECO:0000256" key="13">
    <source>
        <dbReference type="ARBA" id="ARBA00022982"/>
    </source>
</evidence>
<evidence type="ECO:0000256" key="4">
    <source>
        <dbReference type="ARBA" id="ARBA00022448"/>
    </source>
</evidence>
<keyword evidence="15 19" id="KW-0560">Oxidoreductase</keyword>
<dbReference type="InterPro" id="IPR004678">
    <property type="entry name" value="Cyt_c_oxidase_cbb3_su3"/>
</dbReference>
<keyword evidence="23" id="KW-1185">Reference proteome</keyword>
<dbReference type="Pfam" id="PF13442">
    <property type="entry name" value="Cytochrome_CBB3"/>
    <property type="match status" value="2"/>
</dbReference>
<comment type="function">
    <text evidence="19">C-type cytochrome. Part of the cbb3-type cytochrome c oxidase complex.</text>
</comment>
<evidence type="ECO:0000256" key="10">
    <source>
        <dbReference type="ARBA" id="ARBA00022723"/>
    </source>
</evidence>
<keyword evidence="5 19" id="KW-1003">Cell membrane</keyword>
<keyword evidence="13 19" id="KW-0249">Electron transport</keyword>
<evidence type="ECO:0000256" key="14">
    <source>
        <dbReference type="ARBA" id="ARBA00022989"/>
    </source>
</evidence>
<evidence type="ECO:0000256" key="8">
    <source>
        <dbReference type="ARBA" id="ARBA00022660"/>
    </source>
</evidence>
<dbReference type="InterPro" id="IPR009056">
    <property type="entry name" value="Cyt_c-like_dom"/>
</dbReference>
<dbReference type="InterPro" id="IPR038414">
    <property type="entry name" value="CcoP_N_sf"/>
</dbReference>
<dbReference type="EMBL" id="JBHLTL010000011">
    <property type="protein sequence ID" value="MFC0590459.1"/>
    <property type="molecule type" value="Genomic_DNA"/>
</dbReference>
<dbReference type="Pfam" id="PF14715">
    <property type="entry name" value="FixP_N"/>
    <property type="match status" value="1"/>
</dbReference>
<evidence type="ECO:0000256" key="9">
    <source>
        <dbReference type="ARBA" id="ARBA00022692"/>
    </source>
</evidence>